<organism evidence="1 2">
    <name type="scientific">Eruca vesicaria subsp. sativa</name>
    <name type="common">Garden rocket</name>
    <name type="synonym">Eruca sativa</name>
    <dbReference type="NCBI Taxonomy" id="29727"/>
    <lineage>
        <taxon>Eukaryota</taxon>
        <taxon>Viridiplantae</taxon>
        <taxon>Streptophyta</taxon>
        <taxon>Embryophyta</taxon>
        <taxon>Tracheophyta</taxon>
        <taxon>Spermatophyta</taxon>
        <taxon>Magnoliopsida</taxon>
        <taxon>eudicotyledons</taxon>
        <taxon>Gunneridae</taxon>
        <taxon>Pentapetalae</taxon>
        <taxon>rosids</taxon>
        <taxon>malvids</taxon>
        <taxon>Brassicales</taxon>
        <taxon>Brassicaceae</taxon>
        <taxon>Brassiceae</taxon>
        <taxon>Eruca</taxon>
    </lineage>
</organism>
<name>A0ABC8LVM2_ERUVS</name>
<protein>
    <submittedName>
        <fullName evidence="1">Uncharacterized protein</fullName>
    </submittedName>
</protein>
<sequence length="99" mass="12109">MEVARQRREKMVNYEREWVKAARQASRASREGKREVAEVRKNHTIQFEAHFENLKETYKTLRDYRECRGSRIFGSNGLPFRFFLIQRRSILEFPVRTWK</sequence>
<keyword evidence="2" id="KW-1185">Reference proteome</keyword>
<evidence type="ECO:0000313" key="1">
    <source>
        <dbReference type="EMBL" id="CAH8387690.1"/>
    </source>
</evidence>
<evidence type="ECO:0000313" key="2">
    <source>
        <dbReference type="Proteomes" id="UP001642260"/>
    </source>
</evidence>
<accession>A0ABC8LVM2</accession>
<comment type="caution">
    <text evidence="1">The sequence shown here is derived from an EMBL/GenBank/DDBJ whole genome shotgun (WGS) entry which is preliminary data.</text>
</comment>
<dbReference type="Proteomes" id="UP001642260">
    <property type="component" value="Unassembled WGS sequence"/>
</dbReference>
<reference evidence="1 2" key="1">
    <citation type="submission" date="2022-03" db="EMBL/GenBank/DDBJ databases">
        <authorList>
            <person name="Macdonald S."/>
            <person name="Ahmed S."/>
            <person name="Newling K."/>
        </authorList>
    </citation>
    <scope>NUCLEOTIDE SEQUENCE [LARGE SCALE GENOMIC DNA]</scope>
</reference>
<gene>
    <name evidence="1" type="ORF">ERUC_LOCUS40173</name>
</gene>
<proteinExistence type="predicted"/>
<dbReference type="AlphaFoldDB" id="A0ABC8LVM2"/>
<dbReference type="EMBL" id="CAKOAT010756265">
    <property type="protein sequence ID" value="CAH8387690.1"/>
    <property type="molecule type" value="Genomic_DNA"/>
</dbReference>